<dbReference type="InterPro" id="IPR017853">
    <property type="entry name" value="GH"/>
</dbReference>
<keyword evidence="4" id="KW-0119">Carbohydrate metabolism</keyword>
<comment type="caution">
    <text evidence="9">The sequence shown here is derived from an EMBL/GenBank/DDBJ whole genome shotgun (WGS) entry which is preliminary data.</text>
</comment>
<evidence type="ECO:0000313" key="10">
    <source>
        <dbReference type="Proteomes" id="UP000292958"/>
    </source>
</evidence>
<dbReference type="Proteomes" id="UP000292958">
    <property type="component" value="Unassembled WGS sequence"/>
</dbReference>
<name>A0A4Q7YUK2_9BACT</name>
<evidence type="ECO:0000256" key="6">
    <source>
        <dbReference type="RuleBase" id="RU000489"/>
    </source>
</evidence>
<dbReference type="InterPro" id="IPR050314">
    <property type="entry name" value="Glycosyl_Hydrlase_18"/>
</dbReference>
<dbReference type="PROSITE" id="PS51910">
    <property type="entry name" value="GH18_2"/>
    <property type="match status" value="1"/>
</dbReference>
<dbReference type="Gene3D" id="3.10.50.10">
    <property type="match status" value="1"/>
</dbReference>
<dbReference type="Gene3D" id="3.20.20.80">
    <property type="entry name" value="Glycosidases"/>
    <property type="match status" value="1"/>
</dbReference>
<gene>
    <name evidence="9" type="ORF">BDD14_2969</name>
</gene>
<dbReference type="GO" id="GO:0008061">
    <property type="term" value="F:chitin binding"/>
    <property type="evidence" value="ECO:0007669"/>
    <property type="project" value="InterPro"/>
</dbReference>
<evidence type="ECO:0000256" key="2">
    <source>
        <dbReference type="ARBA" id="ARBA00012729"/>
    </source>
</evidence>
<dbReference type="GO" id="GO:0005975">
    <property type="term" value="P:carbohydrate metabolic process"/>
    <property type="evidence" value="ECO:0007669"/>
    <property type="project" value="InterPro"/>
</dbReference>
<dbReference type="SUPFAM" id="SSF51445">
    <property type="entry name" value="(Trans)glycosidases"/>
    <property type="match status" value="1"/>
</dbReference>
<evidence type="ECO:0000256" key="4">
    <source>
        <dbReference type="ARBA" id="ARBA00023024"/>
    </source>
</evidence>
<keyword evidence="5 6" id="KW-0326">Glycosidase</keyword>
<dbReference type="EMBL" id="SHKW01000001">
    <property type="protein sequence ID" value="RZU41447.1"/>
    <property type="molecule type" value="Genomic_DNA"/>
</dbReference>
<dbReference type="PANTHER" id="PTHR11177">
    <property type="entry name" value="CHITINASE"/>
    <property type="match status" value="1"/>
</dbReference>
<dbReference type="GO" id="GO:0008843">
    <property type="term" value="F:endochitinase activity"/>
    <property type="evidence" value="ECO:0007669"/>
    <property type="project" value="UniProtKB-EC"/>
</dbReference>
<feature type="domain" description="GH18" evidence="8">
    <location>
        <begin position="79"/>
        <end position="446"/>
    </location>
</feature>
<dbReference type="InterPro" id="IPR001223">
    <property type="entry name" value="Glyco_hydro18_cat"/>
</dbReference>
<evidence type="ECO:0000259" key="8">
    <source>
        <dbReference type="PROSITE" id="PS51910"/>
    </source>
</evidence>
<protein>
    <recommendedName>
        <fullName evidence="2">chitinase</fullName>
        <ecNumber evidence="2">3.2.1.14</ecNumber>
    </recommendedName>
</protein>
<keyword evidence="10" id="KW-1185">Reference proteome</keyword>
<dbReference type="PANTHER" id="PTHR11177:SF317">
    <property type="entry name" value="CHITINASE 12-RELATED"/>
    <property type="match status" value="1"/>
</dbReference>
<keyword evidence="3 6" id="KW-0378">Hydrolase</keyword>
<keyword evidence="4" id="KW-0624">Polysaccharide degradation</keyword>
<sequence>MEGPASPLPQQKSAHQNEHAYPARIRSTANITLHRFHLQRVSHSMGALRLRLLLCIGVALCALPAAFGQKADVSPAPHPALVGYFPQWALYDDQPYLVKNLISPGGKAPLVDQINYAQGFVTNGRCSVADPNADLNFTFNAQQSVNGIADSPSQPFRGHLHQLQLLKRKFPHLRILISLEGRGSDFAQDAQPENRQAFVASCVDIFLKGHLAPGIEAPGLFDGIDVDWEFPHEPDAANFQALLREFRRQMNAVRPALKLTIAVGHTPHMYPGTDVAAVASLVDQVGLMTYDFIGPWSDTTGLLAPLSAAPDFDGGTVARSIEAWRQSGVPTSKLLMGVPFYAYGWHQVSDDAHGLFQEGQGIHGDRPYPYIQGLIEHSTVYRDPISQAPWLFDGDVFWTYEDPVSIAYKAGFARDQRLGGVMIWELGEDDASAVLLRAAHRALNEDAAPEIATPELKPVSASPLNRNRLQ</sequence>
<evidence type="ECO:0000256" key="7">
    <source>
        <dbReference type="RuleBase" id="RU004453"/>
    </source>
</evidence>
<accession>A0A4Q7YUK2</accession>
<dbReference type="GO" id="GO:0006032">
    <property type="term" value="P:chitin catabolic process"/>
    <property type="evidence" value="ECO:0007669"/>
    <property type="project" value="UniProtKB-KW"/>
</dbReference>
<evidence type="ECO:0000256" key="1">
    <source>
        <dbReference type="ARBA" id="ARBA00000822"/>
    </source>
</evidence>
<dbReference type="Pfam" id="PF00704">
    <property type="entry name" value="Glyco_hydro_18"/>
    <property type="match status" value="1"/>
</dbReference>
<organism evidence="9 10">
    <name type="scientific">Edaphobacter modestus</name>
    <dbReference type="NCBI Taxonomy" id="388466"/>
    <lineage>
        <taxon>Bacteria</taxon>
        <taxon>Pseudomonadati</taxon>
        <taxon>Acidobacteriota</taxon>
        <taxon>Terriglobia</taxon>
        <taxon>Terriglobales</taxon>
        <taxon>Acidobacteriaceae</taxon>
        <taxon>Edaphobacter</taxon>
    </lineage>
</organism>
<dbReference type="InterPro" id="IPR011583">
    <property type="entry name" value="Chitinase_II/V-like_cat"/>
</dbReference>
<dbReference type="InterPro" id="IPR001579">
    <property type="entry name" value="Glyco_hydro_18_chit_AS"/>
</dbReference>
<evidence type="ECO:0000313" key="9">
    <source>
        <dbReference type="EMBL" id="RZU41447.1"/>
    </source>
</evidence>
<dbReference type="EC" id="3.2.1.14" evidence="2"/>
<dbReference type="AlphaFoldDB" id="A0A4Q7YUK2"/>
<evidence type="ECO:0000256" key="5">
    <source>
        <dbReference type="ARBA" id="ARBA00023295"/>
    </source>
</evidence>
<proteinExistence type="inferred from homology"/>
<evidence type="ECO:0000256" key="3">
    <source>
        <dbReference type="ARBA" id="ARBA00022801"/>
    </source>
</evidence>
<comment type="catalytic activity">
    <reaction evidence="1">
        <text>Random endo-hydrolysis of N-acetyl-beta-D-glucosaminide (1-&gt;4)-beta-linkages in chitin and chitodextrins.</text>
        <dbReference type="EC" id="3.2.1.14"/>
    </reaction>
</comment>
<keyword evidence="4" id="KW-0146">Chitin degradation</keyword>
<dbReference type="PROSITE" id="PS01095">
    <property type="entry name" value="GH18_1"/>
    <property type="match status" value="1"/>
</dbReference>
<reference evidence="9 10" key="1">
    <citation type="submission" date="2019-02" db="EMBL/GenBank/DDBJ databases">
        <title>Genomic Encyclopedia of Archaeal and Bacterial Type Strains, Phase II (KMG-II): from individual species to whole genera.</title>
        <authorList>
            <person name="Goeker M."/>
        </authorList>
    </citation>
    <scope>NUCLEOTIDE SEQUENCE [LARGE SCALE GENOMIC DNA]</scope>
    <source>
        <strain evidence="9 10">DSM 18101</strain>
    </source>
</reference>
<comment type="similarity">
    <text evidence="7">Belongs to the glycosyl hydrolase 18 family.</text>
</comment>
<dbReference type="SMART" id="SM00636">
    <property type="entry name" value="Glyco_18"/>
    <property type="match status" value="1"/>
</dbReference>
<dbReference type="InterPro" id="IPR029070">
    <property type="entry name" value="Chitinase_insertion_sf"/>
</dbReference>